<organism evidence="2 3">
    <name type="scientific">Piscinibacter gummiphilus</name>
    <dbReference type="NCBI Taxonomy" id="946333"/>
    <lineage>
        <taxon>Bacteria</taxon>
        <taxon>Pseudomonadati</taxon>
        <taxon>Pseudomonadota</taxon>
        <taxon>Betaproteobacteria</taxon>
        <taxon>Burkholderiales</taxon>
        <taxon>Sphaerotilaceae</taxon>
        <taxon>Piscinibacter</taxon>
    </lineage>
</organism>
<dbReference type="InterPro" id="IPR032710">
    <property type="entry name" value="NTF2-like_dom_sf"/>
</dbReference>
<keyword evidence="3" id="KW-1185">Reference proteome</keyword>
<proteinExistence type="predicted"/>
<feature type="domain" description="DUF4440" evidence="1">
    <location>
        <begin position="21"/>
        <end position="124"/>
    </location>
</feature>
<dbReference type="Gene3D" id="3.10.450.50">
    <property type="match status" value="1"/>
</dbReference>
<dbReference type="STRING" id="946333.A4W93_21555"/>
<dbReference type="InterPro" id="IPR027843">
    <property type="entry name" value="DUF4440"/>
</dbReference>
<dbReference type="SUPFAM" id="SSF54427">
    <property type="entry name" value="NTF2-like"/>
    <property type="match status" value="1"/>
</dbReference>
<dbReference type="Proteomes" id="UP000193427">
    <property type="component" value="Chromosome"/>
</dbReference>
<evidence type="ECO:0000259" key="1">
    <source>
        <dbReference type="Pfam" id="PF14534"/>
    </source>
</evidence>
<dbReference type="Pfam" id="PF14534">
    <property type="entry name" value="DUF4440"/>
    <property type="match status" value="1"/>
</dbReference>
<sequence length="134" mass="15730">MPRHRDVIPAMSLSPLEIDELTRLEEAMWSEASRYDAAFQERRFADDFFEFGRSGRTYARAQAILPESAREVIRARLPLDALAFRRLDTHTIQVTYNSHVEYEGVVEHARRSSLWTWTEGAWVMRFHQGTPYEP</sequence>
<protein>
    <recommendedName>
        <fullName evidence="1">DUF4440 domain-containing protein</fullName>
    </recommendedName>
</protein>
<dbReference type="AlphaFoldDB" id="A0A1W6LDI0"/>
<dbReference type="KEGG" id="rgu:A4W93_21555"/>
<evidence type="ECO:0000313" key="3">
    <source>
        <dbReference type="Proteomes" id="UP000193427"/>
    </source>
</evidence>
<name>A0A1W6LDI0_9BURK</name>
<evidence type="ECO:0000313" key="2">
    <source>
        <dbReference type="EMBL" id="ARN22276.1"/>
    </source>
</evidence>
<dbReference type="EMBL" id="CP015118">
    <property type="protein sequence ID" value="ARN22276.1"/>
    <property type="molecule type" value="Genomic_DNA"/>
</dbReference>
<accession>A0A1W6LDI0</accession>
<reference evidence="2 3" key="1">
    <citation type="submission" date="2016-04" db="EMBL/GenBank/DDBJ databases">
        <title>Complete genome sequence of natural rubber-degrading, novel Gram-negative bacterium, Rhizobacter gummiphilus strain NS21.</title>
        <authorList>
            <person name="Tabata M."/>
            <person name="Kasai D."/>
            <person name="Fukuda M."/>
        </authorList>
    </citation>
    <scope>NUCLEOTIDE SEQUENCE [LARGE SCALE GENOMIC DNA]</scope>
    <source>
        <strain evidence="2 3">NS21</strain>
    </source>
</reference>
<gene>
    <name evidence="2" type="ORF">A4W93_21555</name>
</gene>